<dbReference type="PANTHER" id="PTHR24264">
    <property type="entry name" value="TRYPSIN-RELATED"/>
    <property type="match status" value="1"/>
</dbReference>
<keyword evidence="9" id="KW-0812">Transmembrane</keyword>
<dbReference type="GO" id="GO:0004252">
    <property type="term" value="F:serine-type endopeptidase activity"/>
    <property type="evidence" value="ECO:0007669"/>
    <property type="project" value="InterPro"/>
</dbReference>
<dbReference type="SUPFAM" id="SSF50494">
    <property type="entry name" value="Trypsin-like serine proteases"/>
    <property type="match status" value="1"/>
</dbReference>
<protein>
    <submittedName>
        <fullName evidence="11">Serine ase stubble</fullName>
    </submittedName>
</protein>
<dbReference type="Proteomes" id="UP000276133">
    <property type="component" value="Unassembled WGS sequence"/>
</dbReference>
<dbReference type="InterPro" id="IPR033116">
    <property type="entry name" value="TRYPSIN_SER"/>
</dbReference>
<reference evidence="11 12" key="1">
    <citation type="journal article" date="2018" name="Sci. Rep.">
        <title>Genomic signatures of local adaptation to the degree of environmental predictability in rotifers.</title>
        <authorList>
            <person name="Franch-Gras L."/>
            <person name="Hahn C."/>
            <person name="Garcia-Roger E.M."/>
            <person name="Carmona M.J."/>
            <person name="Serra M."/>
            <person name="Gomez A."/>
        </authorList>
    </citation>
    <scope>NUCLEOTIDE SEQUENCE [LARGE SCALE GENOMIC DNA]</scope>
    <source>
        <strain evidence="11">HYR1</strain>
    </source>
</reference>
<name>A0A3M7RCQ1_BRAPC</name>
<evidence type="ECO:0000256" key="4">
    <source>
        <dbReference type="ARBA" id="ARBA00022729"/>
    </source>
</evidence>
<gene>
    <name evidence="11" type="ORF">BpHYR1_014157</name>
</gene>
<evidence type="ECO:0000256" key="5">
    <source>
        <dbReference type="ARBA" id="ARBA00022801"/>
    </source>
</evidence>
<dbReference type="InterPro" id="IPR001254">
    <property type="entry name" value="Trypsin_dom"/>
</dbReference>
<evidence type="ECO:0000256" key="2">
    <source>
        <dbReference type="ARBA" id="ARBA00022525"/>
    </source>
</evidence>
<evidence type="ECO:0000256" key="8">
    <source>
        <dbReference type="ARBA" id="ARBA00023180"/>
    </source>
</evidence>
<evidence type="ECO:0000313" key="11">
    <source>
        <dbReference type="EMBL" id="RNA21372.1"/>
    </source>
</evidence>
<dbReference type="PROSITE" id="PS50240">
    <property type="entry name" value="TRYPSIN_DOM"/>
    <property type="match status" value="1"/>
</dbReference>
<dbReference type="GO" id="GO:0005615">
    <property type="term" value="C:extracellular space"/>
    <property type="evidence" value="ECO:0007669"/>
    <property type="project" value="TreeGrafter"/>
</dbReference>
<evidence type="ECO:0000259" key="10">
    <source>
        <dbReference type="PROSITE" id="PS50240"/>
    </source>
</evidence>
<keyword evidence="4" id="KW-0732">Signal</keyword>
<dbReference type="InterPro" id="IPR009003">
    <property type="entry name" value="Peptidase_S1_PA"/>
</dbReference>
<dbReference type="STRING" id="10195.A0A3M7RCQ1"/>
<keyword evidence="5" id="KW-0378">Hydrolase</keyword>
<keyword evidence="6" id="KW-0720">Serine protease</keyword>
<proteinExistence type="predicted"/>
<evidence type="ECO:0000313" key="12">
    <source>
        <dbReference type="Proteomes" id="UP000276133"/>
    </source>
</evidence>
<dbReference type="FunFam" id="2.40.10.10:FF:000054">
    <property type="entry name" value="Complement C1r subcomponent"/>
    <property type="match status" value="1"/>
</dbReference>
<sequence length="105" mass="11912">MNFDQTNETFRTQFMSTYQTNFYELSKWLNVILITLITAFGICAGEDGQGKDTCQGDSGGPLVVKSQDRWQLAGLTSWGYGCGDDGVYTRTSHYYDWIKEVIRSN</sequence>
<evidence type="ECO:0000256" key="9">
    <source>
        <dbReference type="SAM" id="Phobius"/>
    </source>
</evidence>
<dbReference type="EMBL" id="REGN01003678">
    <property type="protein sequence ID" value="RNA21372.1"/>
    <property type="molecule type" value="Genomic_DNA"/>
</dbReference>
<dbReference type="AlphaFoldDB" id="A0A3M7RCQ1"/>
<keyword evidence="2" id="KW-0964">Secreted</keyword>
<keyword evidence="9" id="KW-1133">Transmembrane helix</keyword>
<organism evidence="11 12">
    <name type="scientific">Brachionus plicatilis</name>
    <name type="common">Marine rotifer</name>
    <name type="synonym">Brachionus muelleri</name>
    <dbReference type="NCBI Taxonomy" id="10195"/>
    <lineage>
        <taxon>Eukaryota</taxon>
        <taxon>Metazoa</taxon>
        <taxon>Spiralia</taxon>
        <taxon>Gnathifera</taxon>
        <taxon>Rotifera</taxon>
        <taxon>Eurotatoria</taxon>
        <taxon>Monogononta</taxon>
        <taxon>Pseudotrocha</taxon>
        <taxon>Ploima</taxon>
        <taxon>Brachionidae</taxon>
        <taxon>Brachionus</taxon>
    </lineage>
</organism>
<dbReference type="PANTHER" id="PTHR24264:SF65">
    <property type="entry name" value="SRCR DOMAIN-CONTAINING PROTEIN"/>
    <property type="match status" value="1"/>
</dbReference>
<keyword evidence="7" id="KW-1015">Disulfide bond</keyword>
<evidence type="ECO:0000256" key="7">
    <source>
        <dbReference type="ARBA" id="ARBA00023157"/>
    </source>
</evidence>
<feature type="domain" description="Peptidase S1" evidence="10">
    <location>
        <begin position="1"/>
        <end position="103"/>
    </location>
</feature>
<dbReference type="OrthoDB" id="10051896at2759"/>
<dbReference type="Pfam" id="PF00089">
    <property type="entry name" value="Trypsin"/>
    <property type="match status" value="1"/>
</dbReference>
<feature type="transmembrane region" description="Helical" evidence="9">
    <location>
        <begin position="28"/>
        <end position="45"/>
    </location>
</feature>
<dbReference type="InterPro" id="IPR050127">
    <property type="entry name" value="Serine_Proteases_S1"/>
</dbReference>
<dbReference type="GO" id="GO:0006508">
    <property type="term" value="P:proteolysis"/>
    <property type="evidence" value="ECO:0007669"/>
    <property type="project" value="UniProtKB-KW"/>
</dbReference>
<keyword evidence="8" id="KW-0325">Glycoprotein</keyword>
<keyword evidence="9" id="KW-0472">Membrane</keyword>
<evidence type="ECO:0000256" key="1">
    <source>
        <dbReference type="ARBA" id="ARBA00004613"/>
    </source>
</evidence>
<keyword evidence="3" id="KW-0645">Protease</keyword>
<keyword evidence="12" id="KW-1185">Reference proteome</keyword>
<evidence type="ECO:0000256" key="3">
    <source>
        <dbReference type="ARBA" id="ARBA00022670"/>
    </source>
</evidence>
<dbReference type="InterPro" id="IPR043504">
    <property type="entry name" value="Peptidase_S1_PA_chymotrypsin"/>
</dbReference>
<dbReference type="Gene3D" id="2.40.10.10">
    <property type="entry name" value="Trypsin-like serine proteases"/>
    <property type="match status" value="1"/>
</dbReference>
<accession>A0A3M7RCQ1</accession>
<dbReference type="PROSITE" id="PS00135">
    <property type="entry name" value="TRYPSIN_SER"/>
    <property type="match status" value="1"/>
</dbReference>
<comment type="caution">
    <text evidence="11">The sequence shown here is derived from an EMBL/GenBank/DDBJ whole genome shotgun (WGS) entry which is preliminary data.</text>
</comment>
<evidence type="ECO:0000256" key="6">
    <source>
        <dbReference type="ARBA" id="ARBA00022825"/>
    </source>
</evidence>
<comment type="subcellular location">
    <subcellularLocation>
        <location evidence="1">Secreted</location>
    </subcellularLocation>
</comment>